<accession>A0A382RRH9</accession>
<dbReference type="InterPro" id="IPR027417">
    <property type="entry name" value="P-loop_NTPase"/>
</dbReference>
<dbReference type="PANTHER" id="PTHR13696">
    <property type="entry name" value="P-LOOP CONTAINING NUCLEOSIDE TRIPHOSPHATE HYDROLASE"/>
    <property type="match status" value="1"/>
</dbReference>
<dbReference type="Gene3D" id="3.40.50.300">
    <property type="entry name" value="P-loop containing nucleotide triphosphate hydrolases"/>
    <property type="match status" value="1"/>
</dbReference>
<organism evidence="2">
    <name type="scientific">marine metagenome</name>
    <dbReference type="NCBI Taxonomy" id="408172"/>
    <lineage>
        <taxon>unclassified sequences</taxon>
        <taxon>metagenomes</taxon>
        <taxon>ecological metagenomes</taxon>
    </lineage>
</organism>
<gene>
    <name evidence="2" type="ORF">METZ01_LOCUS352402</name>
</gene>
<proteinExistence type="predicted"/>
<dbReference type="FunFam" id="3.40.50.300:FF:000285">
    <property type="entry name" value="Sporulation initiation inhibitor Soj"/>
    <property type="match status" value="1"/>
</dbReference>
<dbReference type="Pfam" id="PF13614">
    <property type="entry name" value="AAA_31"/>
    <property type="match status" value="1"/>
</dbReference>
<evidence type="ECO:0000259" key="1">
    <source>
        <dbReference type="Pfam" id="PF13614"/>
    </source>
</evidence>
<sequence>MKLFDTKIVAISNQKGGVGKTTSAVNIAAYLAVTETPTLLIDMDPQANATTGVGIDVGSYKKSIYDVIIGKAKISNVAKKTDLDFLDVVPSSAQLVGAEIELVSLFSRERMLKEALEEVEGKYKYIIIDSPPSLGLLTINVLTASNSIIIPIQCEY</sequence>
<dbReference type="InterPro" id="IPR025669">
    <property type="entry name" value="AAA_dom"/>
</dbReference>
<feature type="non-terminal residue" evidence="2">
    <location>
        <position position="156"/>
    </location>
</feature>
<dbReference type="CDD" id="cd02042">
    <property type="entry name" value="ParAB_family"/>
    <property type="match status" value="1"/>
</dbReference>
<feature type="domain" description="AAA" evidence="1">
    <location>
        <begin position="6"/>
        <end position="156"/>
    </location>
</feature>
<reference evidence="2" key="1">
    <citation type="submission" date="2018-05" db="EMBL/GenBank/DDBJ databases">
        <authorList>
            <person name="Lanie J.A."/>
            <person name="Ng W.-L."/>
            <person name="Kazmierczak K.M."/>
            <person name="Andrzejewski T.M."/>
            <person name="Davidsen T.M."/>
            <person name="Wayne K.J."/>
            <person name="Tettelin H."/>
            <person name="Glass J.I."/>
            <person name="Rusch D."/>
            <person name="Podicherti R."/>
            <person name="Tsui H.-C.T."/>
            <person name="Winkler M.E."/>
        </authorList>
    </citation>
    <scope>NUCLEOTIDE SEQUENCE</scope>
</reference>
<protein>
    <recommendedName>
        <fullName evidence="1">AAA domain-containing protein</fullName>
    </recommendedName>
</protein>
<dbReference type="InterPro" id="IPR050678">
    <property type="entry name" value="DNA_Partitioning_ATPase"/>
</dbReference>
<dbReference type="AlphaFoldDB" id="A0A382RRH9"/>
<name>A0A382RRH9_9ZZZZ</name>
<evidence type="ECO:0000313" key="2">
    <source>
        <dbReference type="EMBL" id="SVC99548.1"/>
    </source>
</evidence>
<dbReference type="PANTHER" id="PTHR13696:SF52">
    <property type="entry name" value="PARA FAMILY PROTEIN CT_582"/>
    <property type="match status" value="1"/>
</dbReference>
<dbReference type="SUPFAM" id="SSF52540">
    <property type="entry name" value="P-loop containing nucleoside triphosphate hydrolases"/>
    <property type="match status" value="1"/>
</dbReference>
<dbReference type="EMBL" id="UINC01123221">
    <property type="protein sequence ID" value="SVC99548.1"/>
    <property type="molecule type" value="Genomic_DNA"/>
</dbReference>